<comment type="caution">
    <text evidence="1">The sequence shown here is derived from an EMBL/GenBank/DDBJ whole genome shotgun (WGS) entry which is preliminary data.</text>
</comment>
<dbReference type="EMBL" id="JAVLUS010000016">
    <property type="protein sequence ID" value="MDS1115783.1"/>
    <property type="molecule type" value="Genomic_DNA"/>
</dbReference>
<dbReference type="RefSeq" id="WP_310951682.1">
    <property type="nucleotide sequence ID" value="NZ_JAVLUS010000016.1"/>
</dbReference>
<name>A0ABU2GWG7_9ACTN</name>
<accession>A0ABU2GWG7</accession>
<dbReference type="Proteomes" id="UP001265083">
    <property type="component" value="Unassembled WGS sequence"/>
</dbReference>
<keyword evidence="2" id="KW-1185">Reference proteome</keyword>
<evidence type="ECO:0000313" key="1">
    <source>
        <dbReference type="EMBL" id="MDS1115783.1"/>
    </source>
</evidence>
<gene>
    <name evidence="1" type="ORF">RD149_18705</name>
</gene>
<protein>
    <submittedName>
        <fullName evidence="1">Uncharacterized protein</fullName>
    </submittedName>
</protein>
<evidence type="ECO:0000313" key="2">
    <source>
        <dbReference type="Proteomes" id="UP001265083"/>
    </source>
</evidence>
<reference evidence="1 2" key="1">
    <citation type="submission" date="2023-08" db="EMBL/GenBank/DDBJ databases">
        <title>Bioegradation of LLDPE and BLDPE plastic by marine bacteria from coast plastic debris.</title>
        <authorList>
            <person name="Rong Z."/>
        </authorList>
    </citation>
    <scope>NUCLEOTIDE SEQUENCE [LARGE SCALE GENOMIC DNA]</scope>
    <source>
        <strain evidence="1 2">Z-2</strain>
    </source>
</reference>
<sequence>MYTAVQTGRVEVLEATDYRRLQVEAAASLAPADIAKQLKDYRLGDIERDHAWIDIGALTVLLTASEGFDGRQFETMVAYARARE</sequence>
<organism evidence="1 2">
    <name type="scientific">Gordonia westfalica</name>
    <dbReference type="NCBI Taxonomy" id="158898"/>
    <lineage>
        <taxon>Bacteria</taxon>
        <taxon>Bacillati</taxon>
        <taxon>Actinomycetota</taxon>
        <taxon>Actinomycetes</taxon>
        <taxon>Mycobacteriales</taxon>
        <taxon>Gordoniaceae</taxon>
        <taxon>Gordonia</taxon>
    </lineage>
</organism>
<proteinExistence type="predicted"/>